<keyword evidence="5 6" id="KW-0472">Membrane</keyword>
<name>A0ABX9ATW7_9ENTR</name>
<keyword evidence="8" id="KW-1185">Reference proteome</keyword>
<evidence type="ECO:0000256" key="5">
    <source>
        <dbReference type="ARBA" id="ARBA00023136"/>
    </source>
</evidence>
<feature type="transmembrane region" description="Helical" evidence="6">
    <location>
        <begin position="183"/>
        <end position="203"/>
    </location>
</feature>
<feature type="transmembrane region" description="Helical" evidence="6">
    <location>
        <begin position="80"/>
        <end position="99"/>
    </location>
</feature>
<feature type="transmembrane region" description="Helical" evidence="6">
    <location>
        <begin position="269"/>
        <end position="286"/>
    </location>
</feature>
<dbReference type="Proteomes" id="UP000825886">
    <property type="component" value="Chromosome"/>
</dbReference>
<dbReference type="RefSeq" id="WP_222160470.1">
    <property type="nucleotide sequence ID" value="NZ_CP081864.1"/>
</dbReference>
<evidence type="ECO:0000256" key="3">
    <source>
        <dbReference type="ARBA" id="ARBA00022692"/>
    </source>
</evidence>
<feature type="transmembrane region" description="Helical" evidence="6">
    <location>
        <begin position="244"/>
        <end position="263"/>
    </location>
</feature>
<sequence>MSQPGVSSNDFILRASARFTCKKWSVFIALLSLLLYIGSDFLSKILLSNIPVSWVSLFRFGFGVPLLLCCNFHAFKNRKVITFASANIINSICGVYAILAGSLSGFALAGQLSPVFIVFFSVILFKLTYNMKSWLLFSIIVIISHFLFAFDKNIGSQANYIYIGSVAFQAFVFSRLCRNNDSLVSYLAVYNTYGFILTPLYIFYNQLPFPDTLSIHGLVLSGILAMAGSILSIISLATPFRVEVSSVSYIRLPLTLLLSWLLLGESTPALTWGGCTIILLLVYLLNKTASMKK</sequence>
<accession>A0ABX9ATW7</accession>
<reference evidence="7 8" key="1">
    <citation type="submission" date="2021-08" db="EMBL/GenBank/DDBJ databases">
        <title>Culture and genomic analysis of Symbiopectobacterium purcellii sp. nov. gen. nov., isolated from the leafhopper Empoasca decipiens.</title>
        <authorList>
            <person name="Nadal-Jimenez P."/>
            <person name="Siozios S."/>
            <person name="Halliday N."/>
            <person name="Camara M."/>
            <person name="Hurst G.D.D."/>
        </authorList>
    </citation>
    <scope>NUCLEOTIDE SEQUENCE [LARGE SCALE GENOMIC DNA]</scope>
    <source>
        <strain evidence="7 8">SyEd1</strain>
    </source>
</reference>
<gene>
    <name evidence="7" type="ORF">K6K13_08925</name>
</gene>
<evidence type="ECO:0000256" key="2">
    <source>
        <dbReference type="ARBA" id="ARBA00022475"/>
    </source>
</evidence>
<evidence type="ECO:0000313" key="7">
    <source>
        <dbReference type="EMBL" id="QZN97431.1"/>
    </source>
</evidence>
<proteinExistence type="predicted"/>
<keyword evidence="2" id="KW-1003">Cell membrane</keyword>
<feature type="transmembrane region" description="Helical" evidence="6">
    <location>
        <begin position="157"/>
        <end position="176"/>
    </location>
</feature>
<dbReference type="SUPFAM" id="SSF103481">
    <property type="entry name" value="Multidrug resistance efflux transporter EmrE"/>
    <property type="match status" value="1"/>
</dbReference>
<evidence type="ECO:0000256" key="6">
    <source>
        <dbReference type="SAM" id="Phobius"/>
    </source>
</evidence>
<dbReference type="InterPro" id="IPR037185">
    <property type="entry name" value="EmrE-like"/>
</dbReference>
<evidence type="ECO:0008006" key="9">
    <source>
        <dbReference type="Google" id="ProtNLM"/>
    </source>
</evidence>
<comment type="subcellular location">
    <subcellularLocation>
        <location evidence="1">Cell membrane</location>
        <topology evidence="1">Multi-pass membrane protein</topology>
    </subcellularLocation>
</comment>
<feature type="transmembrane region" description="Helical" evidence="6">
    <location>
        <begin position="134"/>
        <end position="151"/>
    </location>
</feature>
<keyword evidence="3 6" id="KW-0812">Transmembrane</keyword>
<feature type="transmembrane region" description="Helical" evidence="6">
    <location>
        <begin position="215"/>
        <end position="237"/>
    </location>
</feature>
<feature type="transmembrane region" description="Helical" evidence="6">
    <location>
        <begin position="105"/>
        <end position="127"/>
    </location>
</feature>
<organism evidence="7 8">
    <name type="scientific">Symbiopectobacterium purcellii</name>
    <dbReference type="NCBI Taxonomy" id="2871826"/>
    <lineage>
        <taxon>Bacteria</taxon>
        <taxon>Pseudomonadati</taxon>
        <taxon>Pseudomonadota</taxon>
        <taxon>Gammaproteobacteria</taxon>
        <taxon>Enterobacterales</taxon>
        <taxon>Enterobacteriaceae</taxon>
    </lineage>
</organism>
<feature type="transmembrane region" description="Helical" evidence="6">
    <location>
        <begin position="21"/>
        <end position="39"/>
    </location>
</feature>
<evidence type="ECO:0000313" key="8">
    <source>
        <dbReference type="Proteomes" id="UP000825886"/>
    </source>
</evidence>
<feature type="transmembrane region" description="Helical" evidence="6">
    <location>
        <begin position="45"/>
        <end position="68"/>
    </location>
</feature>
<dbReference type="EMBL" id="CP081864">
    <property type="protein sequence ID" value="QZN97431.1"/>
    <property type="molecule type" value="Genomic_DNA"/>
</dbReference>
<evidence type="ECO:0000256" key="4">
    <source>
        <dbReference type="ARBA" id="ARBA00022989"/>
    </source>
</evidence>
<protein>
    <recommendedName>
        <fullName evidence="9">EamA domain-containing protein</fullName>
    </recommendedName>
</protein>
<evidence type="ECO:0000256" key="1">
    <source>
        <dbReference type="ARBA" id="ARBA00004651"/>
    </source>
</evidence>
<keyword evidence="4 6" id="KW-1133">Transmembrane helix</keyword>